<organism evidence="2 3">
    <name type="scientific">Nonomuraea roseoviolacea subsp. carminata</name>
    <dbReference type="NCBI Taxonomy" id="160689"/>
    <lineage>
        <taxon>Bacteria</taxon>
        <taxon>Bacillati</taxon>
        <taxon>Actinomycetota</taxon>
        <taxon>Actinomycetes</taxon>
        <taxon>Streptosporangiales</taxon>
        <taxon>Streptosporangiaceae</taxon>
        <taxon>Nonomuraea</taxon>
    </lineage>
</organism>
<name>A0ABT1JWM8_9ACTN</name>
<keyword evidence="3" id="KW-1185">Reference proteome</keyword>
<accession>A0ABT1JWM8</accession>
<gene>
    <name evidence="2" type="ORF">HD595_002292</name>
</gene>
<dbReference type="Proteomes" id="UP001320766">
    <property type="component" value="Unassembled WGS sequence"/>
</dbReference>
<dbReference type="EMBL" id="JAMZEC010000001">
    <property type="protein sequence ID" value="MCP2346170.1"/>
    <property type="molecule type" value="Genomic_DNA"/>
</dbReference>
<comment type="caution">
    <text evidence="2">The sequence shown here is derived from an EMBL/GenBank/DDBJ whole genome shotgun (WGS) entry which is preliminary data.</text>
</comment>
<evidence type="ECO:0000256" key="1">
    <source>
        <dbReference type="SAM" id="MobiDB-lite"/>
    </source>
</evidence>
<evidence type="ECO:0008006" key="4">
    <source>
        <dbReference type="Google" id="ProtNLM"/>
    </source>
</evidence>
<protein>
    <recommendedName>
        <fullName evidence="4">DUF222 domain-containing protein</fullName>
    </recommendedName>
</protein>
<reference evidence="2 3" key="1">
    <citation type="submission" date="2022-06" db="EMBL/GenBank/DDBJ databases">
        <title>Sequencing the genomes of 1000 actinobacteria strains.</title>
        <authorList>
            <person name="Klenk H.-P."/>
        </authorList>
    </citation>
    <scope>NUCLEOTIDE SEQUENCE [LARGE SCALE GENOMIC DNA]</scope>
    <source>
        <strain evidence="2 3">DSM 44170</strain>
    </source>
</reference>
<feature type="region of interest" description="Disordered" evidence="1">
    <location>
        <begin position="1"/>
        <end position="34"/>
    </location>
</feature>
<dbReference type="RefSeq" id="WP_253768338.1">
    <property type="nucleotide sequence ID" value="NZ_BAAAVE010000028.1"/>
</dbReference>
<evidence type="ECO:0000313" key="2">
    <source>
        <dbReference type="EMBL" id="MCP2346170.1"/>
    </source>
</evidence>
<sequence length="92" mass="9403">MTQERNGAGPAPEDESDALLDALGRGEPPPHDDPAARLLAALRADACRDSGIDGGMGHDAGDGTSRRAWEDGITRAEGGGVTPVVSGVPRCR</sequence>
<evidence type="ECO:0000313" key="3">
    <source>
        <dbReference type="Proteomes" id="UP001320766"/>
    </source>
</evidence>
<proteinExistence type="predicted"/>